<keyword evidence="1" id="KW-0067">ATP-binding</keyword>
<keyword evidence="1" id="KW-0547">Nucleotide-binding</keyword>
<dbReference type="Proteomes" id="UP001456344">
    <property type="component" value="Chromosome"/>
</dbReference>
<reference evidence="1" key="1">
    <citation type="submission" date="2023-10" db="EMBL/GenBank/DDBJ databases">
        <title>Whole genome sequencing of actinobacterial strain Amycolatopsis sp. (BCA-696) identifies the underlying plant growth-promoting genes.</title>
        <authorList>
            <person name="Gandham P."/>
            <person name="Vadla N."/>
            <person name="Saji A."/>
            <person name="Srinivas V."/>
            <person name="Ruperao P."/>
            <person name="Selvanayagam S."/>
            <person name="Saxena R.K."/>
            <person name="Rathore A."/>
            <person name="Gopalakrishnan S."/>
            <person name="Thakur V."/>
        </authorList>
    </citation>
    <scope>NUCLEOTIDE SEQUENCE</scope>
    <source>
        <strain evidence="1">BCA-696</strain>
    </source>
</reference>
<name>A0ACD5BJU1_9PSEU</name>
<proteinExistence type="predicted"/>
<accession>A0ACD5BJU1</accession>
<dbReference type="EMBL" id="CP150484">
    <property type="protein sequence ID" value="WYW19707.1"/>
    <property type="molecule type" value="Genomic_DNA"/>
</dbReference>
<gene>
    <name evidence="1" type="ORF">LCL61_29595</name>
</gene>
<sequence length="270" mass="29129">MKVHFHDVSATLGGNQVLRNVDIEVRSGRFLGLVGPNGSGKSTLLRTLYRAVAPSSGRVLLGEHDVWRTDRRTVARAVAVMTQETSSEFDLTVLDVVLLGRVPFQRGFGRDTEADLDLAWTALDRVGATDIADRPIGRLSGGQRQRVMLARALAADSPVLVLDEPTNHLDIAFQLELMRIAAGLDRTIVAALHDLNLAATYCDDIAVLDAGRVVATGTPDEALAPRVVEDVFGVAVDQLTHPRDGRPVLVFGRHAEPRSPLSTPGNETHA</sequence>
<evidence type="ECO:0000313" key="1">
    <source>
        <dbReference type="EMBL" id="WYW19707.1"/>
    </source>
</evidence>
<protein>
    <submittedName>
        <fullName evidence="1">ABC transporter ATP-binding protein</fullName>
    </submittedName>
</protein>
<keyword evidence="2" id="KW-1185">Reference proteome</keyword>
<evidence type="ECO:0000313" key="2">
    <source>
        <dbReference type="Proteomes" id="UP001456344"/>
    </source>
</evidence>
<organism evidence="1 2">
    <name type="scientific">Amycolatopsis coloradensis</name>
    <dbReference type="NCBI Taxonomy" id="76021"/>
    <lineage>
        <taxon>Bacteria</taxon>
        <taxon>Bacillati</taxon>
        <taxon>Actinomycetota</taxon>
        <taxon>Actinomycetes</taxon>
        <taxon>Pseudonocardiales</taxon>
        <taxon>Pseudonocardiaceae</taxon>
        <taxon>Amycolatopsis</taxon>
    </lineage>
</organism>